<keyword evidence="3 6" id="KW-0812">Transmembrane</keyword>
<dbReference type="AlphaFoldDB" id="A0A9E8Z8I0"/>
<feature type="transmembrane region" description="Helical" evidence="6">
    <location>
        <begin position="242"/>
        <end position="261"/>
    </location>
</feature>
<evidence type="ECO:0000313" key="7">
    <source>
        <dbReference type="EMBL" id="WAL58449.1"/>
    </source>
</evidence>
<feature type="transmembrane region" description="Helical" evidence="6">
    <location>
        <begin position="152"/>
        <end position="173"/>
    </location>
</feature>
<feature type="transmembrane region" description="Helical" evidence="6">
    <location>
        <begin position="306"/>
        <end position="327"/>
    </location>
</feature>
<name>A0A9E8Z8I0_9CYAN</name>
<accession>A0A9E8Z8I0</accession>
<dbReference type="Proteomes" id="UP001163152">
    <property type="component" value="Chromosome"/>
</dbReference>
<dbReference type="KEGG" id="tsin:OXH18_14785"/>
<dbReference type="PANTHER" id="PTHR21716">
    <property type="entry name" value="TRANSMEMBRANE PROTEIN"/>
    <property type="match status" value="1"/>
</dbReference>
<evidence type="ECO:0000256" key="1">
    <source>
        <dbReference type="ARBA" id="ARBA00004141"/>
    </source>
</evidence>
<protein>
    <submittedName>
        <fullName evidence="7">AI-2E family transporter</fullName>
    </submittedName>
</protein>
<dbReference type="Pfam" id="PF01594">
    <property type="entry name" value="AI-2E_transport"/>
    <property type="match status" value="1"/>
</dbReference>
<comment type="similarity">
    <text evidence="2">Belongs to the autoinducer-2 exporter (AI-2E) (TC 2.A.86) family.</text>
</comment>
<feature type="transmembrane region" description="Helical" evidence="6">
    <location>
        <begin position="268"/>
        <end position="286"/>
    </location>
</feature>
<comment type="subcellular location">
    <subcellularLocation>
        <location evidence="1">Membrane</location>
        <topology evidence="1">Multi-pass membrane protein</topology>
    </subcellularLocation>
</comment>
<reference evidence="7" key="1">
    <citation type="submission" date="2022-12" db="EMBL/GenBank/DDBJ databases">
        <title>Polyphasic identification of a Novel Hot-Spring Cyanobacterium Ocullathermofonsia sinensis gen nov. sp. nov. and Genomic Insights on its Adaptations to the Thermal Habitat.</title>
        <authorList>
            <person name="Daroch M."/>
            <person name="Tang J."/>
            <person name="Jiang Y."/>
        </authorList>
    </citation>
    <scope>NUCLEOTIDE SEQUENCE</scope>
    <source>
        <strain evidence="7">PKUAC-SCTA174</strain>
    </source>
</reference>
<evidence type="ECO:0000256" key="3">
    <source>
        <dbReference type="ARBA" id="ARBA00022692"/>
    </source>
</evidence>
<dbReference type="GO" id="GO:0055085">
    <property type="term" value="P:transmembrane transport"/>
    <property type="evidence" value="ECO:0007669"/>
    <property type="project" value="TreeGrafter"/>
</dbReference>
<evidence type="ECO:0000313" key="8">
    <source>
        <dbReference type="Proteomes" id="UP001163152"/>
    </source>
</evidence>
<evidence type="ECO:0000256" key="6">
    <source>
        <dbReference type="SAM" id="Phobius"/>
    </source>
</evidence>
<dbReference type="PANTHER" id="PTHR21716:SF62">
    <property type="entry name" value="TRANSPORT PROTEIN YDBI-RELATED"/>
    <property type="match status" value="1"/>
</dbReference>
<organism evidence="7 8">
    <name type="scientific">Thermocoleostomius sinensis A174</name>
    <dbReference type="NCBI Taxonomy" id="2016057"/>
    <lineage>
        <taxon>Bacteria</taxon>
        <taxon>Bacillati</taxon>
        <taxon>Cyanobacteriota</taxon>
        <taxon>Cyanophyceae</taxon>
        <taxon>Oculatellales</taxon>
        <taxon>Oculatellaceae</taxon>
        <taxon>Thermocoleostomius</taxon>
    </lineage>
</organism>
<dbReference type="RefSeq" id="WP_268607865.1">
    <property type="nucleotide sequence ID" value="NZ_CP113797.1"/>
</dbReference>
<sequence>MKLIDWLILLGIVVILLALWQFREILLLIFLAIVLALALNSLVRQIMHWFKLPRSGAVILAFLTVLVVIGLFIGLVVPPFVEQFGQLIILIPRGFDNLVLWTNEWIEQPPHWFPDLDPSLLPRFPDLLEQGLSLARKIFGNFFDFFSGSLTIALQFGLVLALTLMILADPLAYRQLLLRLFPFFYRSRADEILQECETTLLSWMRGVSISSFFVAALSGIGLTILGVPFVFAHALLAGVFNLIPNVGPTLSVIFPVSVALLDSVWKAIAVVILYVVIQTLESYWISPLIMKQQVSLLPAATLVAQIFFATFLGPLGLILALPLAVVAKTWIEELLLKDVLDRLQTTFIDSPSESSVELHHDPTNV</sequence>
<dbReference type="GO" id="GO:0016020">
    <property type="term" value="C:membrane"/>
    <property type="evidence" value="ECO:0007669"/>
    <property type="project" value="UniProtKB-SubCell"/>
</dbReference>
<evidence type="ECO:0000256" key="4">
    <source>
        <dbReference type="ARBA" id="ARBA00022989"/>
    </source>
</evidence>
<dbReference type="InterPro" id="IPR002549">
    <property type="entry name" value="AI-2E-like"/>
</dbReference>
<keyword evidence="5 6" id="KW-0472">Membrane</keyword>
<gene>
    <name evidence="7" type="ORF">OXH18_14785</name>
</gene>
<keyword evidence="4 6" id="KW-1133">Transmembrane helix</keyword>
<feature type="transmembrane region" description="Helical" evidence="6">
    <location>
        <begin position="57"/>
        <end position="77"/>
    </location>
</feature>
<keyword evidence="8" id="KW-1185">Reference proteome</keyword>
<feature type="transmembrane region" description="Helical" evidence="6">
    <location>
        <begin position="6"/>
        <end position="37"/>
    </location>
</feature>
<proteinExistence type="inferred from homology"/>
<feature type="transmembrane region" description="Helical" evidence="6">
    <location>
        <begin position="212"/>
        <end position="236"/>
    </location>
</feature>
<evidence type="ECO:0000256" key="5">
    <source>
        <dbReference type="ARBA" id="ARBA00023136"/>
    </source>
</evidence>
<dbReference type="EMBL" id="CP113797">
    <property type="protein sequence ID" value="WAL58449.1"/>
    <property type="molecule type" value="Genomic_DNA"/>
</dbReference>
<evidence type="ECO:0000256" key="2">
    <source>
        <dbReference type="ARBA" id="ARBA00009773"/>
    </source>
</evidence>